<evidence type="ECO:0000313" key="1">
    <source>
        <dbReference type="EMBL" id="PSK13037.1"/>
    </source>
</evidence>
<gene>
    <name evidence="1" type="ORF">C7R92_06480</name>
</gene>
<reference evidence="1 2" key="1">
    <citation type="submission" date="2018-03" db="EMBL/GenBank/DDBJ databases">
        <title>Brevisbacillus phylogenomics.</title>
        <authorList>
            <person name="Dunlap C."/>
        </authorList>
    </citation>
    <scope>NUCLEOTIDE SEQUENCE [LARGE SCALE GENOMIC DNA]</scope>
    <source>
        <strain evidence="1 2">NRRL B-41110</strain>
    </source>
</reference>
<keyword evidence="2" id="KW-1185">Reference proteome</keyword>
<sequence>MKPAHIRIQELQKEVANLAELRDEAKSEMNSNMDDALHYRKKASEAEKRMHARQEEIDARLAEITDLEEQEVLVHAASA</sequence>
<organism evidence="1 2">
    <name type="scientific">Brevibacillus porteri</name>
    <dbReference type="NCBI Taxonomy" id="2126350"/>
    <lineage>
        <taxon>Bacteria</taxon>
        <taxon>Bacillati</taxon>
        <taxon>Bacillota</taxon>
        <taxon>Bacilli</taxon>
        <taxon>Bacillales</taxon>
        <taxon>Paenibacillaceae</taxon>
        <taxon>Brevibacillus</taxon>
    </lineage>
</organism>
<dbReference type="GeneID" id="95749785"/>
<dbReference type="EMBL" id="PXZO01000008">
    <property type="protein sequence ID" value="PSK13037.1"/>
    <property type="molecule type" value="Genomic_DNA"/>
</dbReference>
<evidence type="ECO:0000313" key="2">
    <source>
        <dbReference type="Proteomes" id="UP000241645"/>
    </source>
</evidence>
<comment type="caution">
    <text evidence="1">The sequence shown here is derived from an EMBL/GenBank/DDBJ whole genome shotgun (WGS) entry which is preliminary data.</text>
</comment>
<proteinExistence type="predicted"/>
<name>A0ABX5FTP7_9BACL</name>
<protein>
    <submittedName>
        <fullName evidence="1">Uncharacterized protein</fullName>
    </submittedName>
</protein>
<dbReference type="Proteomes" id="UP000241645">
    <property type="component" value="Unassembled WGS sequence"/>
</dbReference>
<dbReference type="RefSeq" id="WP_106833613.1">
    <property type="nucleotide sequence ID" value="NZ_JARMEW010000039.1"/>
</dbReference>
<accession>A0ABX5FTP7</accession>